<dbReference type="Proteomes" id="UP000289738">
    <property type="component" value="Chromosome A10"/>
</dbReference>
<organism evidence="2 3">
    <name type="scientific">Arachis hypogaea</name>
    <name type="common">Peanut</name>
    <dbReference type="NCBI Taxonomy" id="3818"/>
    <lineage>
        <taxon>Eukaryota</taxon>
        <taxon>Viridiplantae</taxon>
        <taxon>Streptophyta</taxon>
        <taxon>Embryophyta</taxon>
        <taxon>Tracheophyta</taxon>
        <taxon>Spermatophyta</taxon>
        <taxon>Magnoliopsida</taxon>
        <taxon>eudicotyledons</taxon>
        <taxon>Gunneridae</taxon>
        <taxon>Pentapetalae</taxon>
        <taxon>rosids</taxon>
        <taxon>fabids</taxon>
        <taxon>Fabales</taxon>
        <taxon>Fabaceae</taxon>
        <taxon>Papilionoideae</taxon>
        <taxon>50 kb inversion clade</taxon>
        <taxon>dalbergioids sensu lato</taxon>
        <taxon>Dalbergieae</taxon>
        <taxon>Pterocarpus clade</taxon>
        <taxon>Arachis</taxon>
    </lineage>
</organism>
<sequence length="97" mass="11478">MQEFRNKIQEIQEMQNKMKELPRKLEECSGKFSTNTPLVALLVEVYQQVSHWGILPKARQIRPRASLNKSQFYDYHKSYGHRIEDCINLKDALEQAI</sequence>
<dbReference type="EMBL" id="SDMP01000010">
    <property type="protein sequence ID" value="RYR34714.1"/>
    <property type="molecule type" value="Genomic_DNA"/>
</dbReference>
<protein>
    <submittedName>
        <fullName evidence="2">Uncharacterized protein</fullName>
    </submittedName>
</protein>
<comment type="caution">
    <text evidence="2">The sequence shown here is derived from an EMBL/GenBank/DDBJ whole genome shotgun (WGS) entry which is preliminary data.</text>
</comment>
<keyword evidence="3" id="KW-1185">Reference proteome</keyword>
<name>A0A445B7S1_ARAHY</name>
<keyword evidence="1" id="KW-0175">Coiled coil</keyword>
<evidence type="ECO:0000313" key="3">
    <source>
        <dbReference type="Proteomes" id="UP000289738"/>
    </source>
</evidence>
<proteinExistence type="predicted"/>
<dbReference type="AlphaFoldDB" id="A0A445B7S1"/>
<feature type="coiled-coil region" evidence="1">
    <location>
        <begin position="1"/>
        <end position="31"/>
    </location>
</feature>
<accession>A0A445B7S1</accession>
<gene>
    <name evidence="2" type="ORF">Ahy_A10g049713</name>
</gene>
<evidence type="ECO:0000256" key="1">
    <source>
        <dbReference type="SAM" id="Coils"/>
    </source>
</evidence>
<reference evidence="2 3" key="1">
    <citation type="submission" date="2019-01" db="EMBL/GenBank/DDBJ databases">
        <title>Sequencing of cultivated peanut Arachis hypogaea provides insights into genome evolution and oil improvement.</title>
        <authorList>
            <person name="Chen X."/>
        </authorList>
    </citation>
    <scope>NUCLEOTIDE SEQUENCE [LARGE SCALE GENOMIC DNA]</scope>
    <source>
        <strain evidence="3">cv. Fuhuasheng</strain>
        <tissue evidence="2">Leaves</tissue>
    </source>
</reference>
<evidence type="ECO:0000313" key="2">
    <source>
        <dbReference type="EMBL" id="RYR34714.1"/>
    </source>
</evidence>